<dbReference type="InterPro" id="IPR018711">
    <property type="entry name" value="NAGPA"/>
</dbReference>
<evidence type="ECO:0000313" key="4">
    <source>
        <dbReference type="Proteomes" id="UP000730618"/>
    </source>
</evidence>
<feature type="signal peptide" evidence="1">
    <location>
        <begin position="1"/>
        <end position="31"/>
    </location>
</feature>
<keyword evidence="4" id="KW-1185">Reference proteome</keyword>
<gene>
    <name evidence="3" type="ORF">PAECIP111802_03341</name>
</gene>
<protein>
    <recommendedName>
        <fullName evidence="2">Phosphodiester glycosidase domain-containing protein</fullName>
    </recommendedName>
</protein>
<evidence type="ECO:0000259" key="2">
    <source>
        <dbReference type="Pfam" id="PF09992"/>
    </source>
</evidence>
<evidence type="ECO:0000256" key="1">
    <source>
        <dbReference type="SAM" id="SignalP"/>
    </source>
</evidence>
<sequence length="427" mass="43891">MISGRNARKKASWIALVALGTALVSAIGVNAAAPDVPLPQAAYAAVSDPVGGIRFSDPDPVAPGVTYRTFQLTTSHGSASGHLVSVDLRNPKVSLELLHPDAVAKKERISQMVGRQGAVAGVNGDFFNVSETHAGVAPTNSAVGPEISGSESLKFAVPNKQRFGPKLPDGTSTRNVFGLGVDGRARVSSLALDGELKTKDGRITINGLNQYALPEGGIGVYTRDWGTASRVRPTCGSDTSRSAPCSGETMEVTVRDGVVASVYSKPGAGAIPDDTVVLVGREQGAAILGQLQPGDKLKVDYRLVAEDHPRFLFAVGGFPILRDGQPLAGMDDPALAPRTSAGVSADGKQVYLAVVDGRIAASVGMTVSELAALMQSFGAVDAVNLDGGGSSTLVTRQSEAPAATVRNAPSDGSERAVANGIGVFVRD</sequence>
<dbReference type="Pfam" id="PF09992">
    <property type="entry name" value="NAGPA"/>
    <property type="match status" value="1"/>
</dbReference>
<keyword evidence="1" id="KW-0732">Signal</keyword>
<accession>A0ABM8VJ19</accession>
<evidence type="ECO:0000313" key="3">
    <source>
        <dbReference type="EMBL" id="CAG7644773.1"/>
    </source>
</evidence>
<comment type="caution">
    <text evidence="3">The sequence shown here is derived from an EMBL/GenBank/DDBJ whole genome shotgun (WGS) entry which is preliminary data.</text>
</comment>
<name>A0ABM8VJ19_9BACL</name>
<feature type="domain" description="Phosphodiester glycosidase" evidence="2">
    <location>
        <begin position="250"/>
        <end position="424"/>
    </location>
</feature>
<dbReference type="PANTHER" id="PTHR40446:SF2">
    <property type="entry name" value="N-ACETYLGLUCOSAMINE-1-PHOSPHODIESTER ALPHA-N-ACETYLGLUCOSAMINIDASE"/>
    <property type="match status" value="1"/>
</dbReference>
<dbReference type="PANTHER" id="PTHR40446">
    <property type="entry name" value="N-ACETYLGLUCOSAMINE-1-PHOSPHODIESTER ALPHA-N-ACETYLGLUCOSAMINIDASE"/>
    <property type="match status" value="1"/>
</dbReference>
<feature type="chain" id="PRO_5046686480" description="Phosphodiester glycosidase domain-containing protein" evidence="1">
    <location>
        <begin position="32"/>
        <end position="427"/>
    </location>
</feature>
<dbReference type="RefSeq" id="WP_218099664.1">
    <property type="nucleotide sequence ID" value="NZ_CAJVCE010000009.1"/>
</dbReference>
<organism evidence="3 4">
    <name type="scientific">Paenibacillus allorhizosphaerae</name>
    <dbReference type="NCBI Taxonomy" id="2849866"/>
    <lineage>
        <taxon>Bacteria</taxon>
        <taxon>Bacillati</taxon>
        <taxon>Bacillota</taxon>
        <taxon>Bacilli</taxon>
        <taxon>Bacillales</taxon>
        <taxon>Paenibacillaceae</taxon>
        <taxon>Paenibacillus</taxon>
    </lineage>
</organism>
<dbReference type="Proteomes" id="UP000730618">
    <property type="component" value="Unassembled WGS sequence"/>
</dbReference>
<proteinExistence type="predicted"/>
<reference evidence="3 4" key="1">
    <citation type="submission" date="2021-06" db="EMBL/GenBank/DDBJ databases">
        <authorList>
            <person name="Criscuolo A."/>
        </authorList>
    </citation>
    <scope>NUCLEOTIDE SEQUENCE [LARGE SCALE GENOMIC DNA]</scope>
    <source>
        <strain evidence="4">CIP 111802</strain>
    </source>
</reference>
<dbReference type="EMBL" id="CAJVCE010000009">
    <property type="protein sequence ID" value="CAG7644773.1"/>
    <property type="molecule type" value="Genomic_DNA"/>
</dbReference>